<dbReference type="Proteomes" id="UP000509126">
    <property type="component" value="Chromosome"/>
</dbReference>
<organism evidence="1 2">
    <name type="scientific">Acinetobacter lwoffii</name>
    <dbReference type="NCBI Taxonomy" id="28090"/>
    <lineage>
        <taxon>Bacteria</taxon>
        <taxon>Pseudomonadati</taxon>
        <taxon>Pseudomonadota</taxon>
        <taxon>Gammaproteobacteria</taxon>
        <taxon>Moraxellales</taxon>
        <taxon>Moraxellaceae</taxon>
        <taxon>Acinetobacter</taxon>
    </lineage>
</organism>
<evidence type="ECO:0000313" key="2">
    <source>
        <dbReference type="Proteomes" id="UP000509126"/>
    </source>
</evidence>
<name>A0A6N1MSZ6_ACILW</name>
<dbReference type="InterPro" id="IPR010982">
    <property type="entry name" value="Lambda_DNA-bd_dom_sf"/>
</dbReference>
<dbReference type="Gene3D" id="1.10.260.40">
    <property type="entry name" value="lambda repressor-like DNA-binding domains"/>
    <property type="match status" value="1"/>
</dbReference>
<reference evidence="1 2" key="1">
    <citation type="submission" date="2019-11" db="EMBL/GenBank/DDBJ databases">
        <title>FDA dAtabase for Regulatory Grade micrObial Sequences (FDA-ARGOS): Supporting development and validation of Infectious Disease Dx tests.</title>
        <authorList>
            <person name="Patel R."/>
            <person name="Rucinski S."/>
            <person name="Tallon L."/>
            <person name="Sadzewicz L."/>
            <person name="Vavikolanu K."/>
            <person name="Mehta A."/>
            <person name="Aluvathingal J."/>
            <person name="Nadendla S."/>
            <person name="Nandy P."/>
            <person name="Geyer C."/>
            <person name="Yan Y."/>
            <person name="Sichtig H."/>
        </authorList>
    </citation>
    <scope>NUCLEOTIDE SEQUENCE [LARGE SCALE GENOMIC DNA]</scope>
    <source>
        <strain evidence="1 2">FDAARGOS_557</strain>
    </source>
</reference>
<gene>
    <name evidence="1" type="ORF">FOB19_10215</name>
</gene>
<sequence length="76" mass="8270">MSKSLHSEFKALVEHFGGQENTAKALQVKQPAVSGWVRGTKNMSELVAIRAEKVTAGEFKAADLCPSLKEFQISAH</sequence>
<proteinExistence type="predicted"/>
<dbReference type="SUPFAM" id="SSF47413">
    <property type="entry name" value="lambda repressor-like DNA-binding domains"/>
    <property type="match status" value="1"/>
</dbReference>
<accession>A0A6N1MSZ6</accession>
<dbReference type="RefSeq" id="WP_174894465.1">
    <property type="nucleotide sequence ID" value="NZ_CP054803.1"/>
</dbReference>
<protein>
    <submittedName>
        <fullName evidence="1">Helix-turn-helix domain-containing protein</fullName>
    </submittedName>
</protein>
<dbReference type="Pfam" id="PF14549">
    <property type="entry name" value="P22_Cro"/>
    <property type="match status" value="1"/>
</dbReference>
<dbReference type="GO" id="GO:0003677">
    <property type="term" value="F:DNA binding"/>
    <property type="evidence" value="ECO:0007669"/>
    <property type="project" value="InterPro"/>
</dbReference>
<dbReference type="AlphaFoldDB" id="A0A6N1MSZ6"/>
<dbReference type="EMBL" id="CP054803">
    <property type="protein sequence ID" value="QKU21741.1"/>
    <property type="molecule type" value="Genomic_DNA"/>
</dbReference>
<evidence type="ECO:0000313" key="1">
    <source>
        <dbReference type="EMBL" id="QKU21741.1"/>
    </source>
</evidence>